<protein>
    <submittedName>
        <fullName evidence="4">T9SS type A sorting domain-containing protein</fullName>
    </submittedName>
</protein>
<feature type="domain" description="Secretion system C-terminal sorting" evidence="3">
    <location>
        <begin position="503"/>
        <end position="568"/>
    </location>
</feature>
<evidence type="ECO:0000313" key="5">
    <source>
        <dbReference type="Proteomes" id="UP001070176"/>
    </source>
</evidence>
<name>A0ABT3Y3Y3_9FLAO</name>
<dbReference type="InterPro" id="IPR026444">
    <property type="entry name" value="Secre_tail"/>
</dbReference>
<organism evidence="4 5">
    <name type="scientific">Chryseobacterium luquanense</name>
    <dbReference type="NCBI Taxonomy" id="2983766"/>
    <lineage>
        <taxon>Bacteria</taxon>
        <taxon>Pseudomonadati</taxon>
        <taxon>Bacteroidota</taxon>
        <taxon>Flavobacteriia</taxon>
        <taxon>Flavobacteriales</taxon>
        <taxon>Weeksellaceae</taxon>
        <taxon>Chryseobacterium group</taxon>
        <taxon>Chryseobacterium</taxon>
    </lineage>
</organism>
<feature type="signal peptide" evidence="2">
    <location>
        <begin position="1"/>
        <end position="20"/>
    </location>
</feature>
<dbReference type="RefSeq" id="WP_267281281.1">
    <property type="nucleotide sequence ID" value="NZ_JAOVZV010000010.1"/>
</dbReference>
<reference evidence="4" key="1">
    <citation type="submission" date="2022-10" db="EMBL/GenBank/DDBJ databases">
        <title>Chryseobacterium sp. nov., a novel bacterial species.</title>
        <authorList>
            <person name="Cao Y."/>
        </authorList>
    </citation>
    <scope>NUCLEOTIDE SEQUENCE</scope>
    <source>
        <strain evidence="4">KC 927</strain>
    </source>
</reference>
<dbReference type="Pfam" id="PF18962">
    <property type="entry name" value="Por_Secre_tail"/>
    <property type="match status" value="1"/>
</dbReference>
<feature type="chain" id="PRO_5046821842" evidence="2">
    <location>
        <begin position="21"/>
        <end position="570"/>
    </location>
</feature>
<accession>A0ABT3Y3Y3</accession>
<dbReference type="Proteomes" id="UP001070176">
    <property type="component" value="Unassembled WGS sequence"/>
</dbReference>
<evidence type="ECO:0000256" key="2">
    <source>
        <dbReference type="SAM" id="SignalP"/>
    </source>
</evidence>
<gene>
    <name evidence="4" type="ORF">OEA66_10240</name>
</gene>
<evidence type="ECO:0000313" key="4">
    <source>
        <dbReference type="EMBL" id="MCX8532731.1"/>
    </source>
</evidence>
<keyword evidence="1 2" id="KW-0732">Signal</keyword>
<keyword evidence="5" id="KW-1185">Reference proteome</keyword>
<evidence type="ECO:0000256" key="1">
    <source>
        <dbReference type="ARBA" id="ARBA00022729"/>
    </source>
</evidence>
<dbReference type="EMBL" id="JAOVZV010000010">
    <property type="protein sequence ID" value="MCX8532731.1"/>
    <property type="molecule type" value="Genomic_DNA"/>
</dbReference>
<evidence type="ECO:0000259" key="3">
    <source>
        <dbReference type="Pfam" id="PF18962"/>
    </source>
</evidence>
<sequence length="570" mass="63291">MKKFYITLFLCLSLFGYSQGENDHWYFGNKAGVNFFGLPTPIVDSEMPTYMQPVGSISDSDGNLLFYTDGKNIWNREHQIMPNGTLNNFGSWTYGSQLSISKHPGNPNLYYIFTPVPIYINGGISNGISSYTVVDMSLGNVVNGIPLGDVVPNHNSLPLMDENNLQFAANNVNIVKHSDNKSYWVVIPNKTKLYSYLIDDQGLINTPVVSNIPANIPNYSPTTHPSYLKISPKVNVSNNFSNYMYVVYWGGVNSSDWASSKVLSFNNGTGKITTDFVLDITTNPGAGSCGEFTQNGSILYVGSNGSSIVHGINMVNISPSSINYYTLPINYSSSSEGPMDMQRNKYGQIYMPFEYNNQYLARINNQSIYNNANVDIYGLYLNGRTVGRNLPQFVQFTSKIGVCIQDISLTSPEPNFAYVYRASNSINTTNYSVAPNQNVEMKAGSFIMLTPDTEIKGKFLGKIEWCRVGSYRESSPENSAFDQPMRLSLDLRTKSIVENKILISPNPTSDILNIKSDSKINNVSVVDMSGRKINVRLDGEKVDVKSLPSGTYMINIETKDGVSTQKFIKK</sequence>
<comment type="caution">
    <text evidence="4">The sequence shown here is derived from an EMBL/GenBank/DDBJ whole genome shotgun (WGS) entry which is preliminary data.</text>
</comment>
<proteinExistence type="predicted"/>
<dbReference type="NCBIfam" id="TIGR04183">
    <property type="entry name" value="Por_Secre_tail"/>
    <property type="match status" value="1"/>
</dbReference>